<dbReference type="InterPro" id="IPR052159">
    <property type="entry name" value="Competence_DNA_uptake"/>
</dbReference>
<feature type="transmembrane region" description="Helical" evidence="6">
    <location>
        <begin position="43"/>
        <end position="62"/>
    </location>
</feature>
<accession>A0A0N7MC26</accession>
<dbReference type="PANTHER" id="PTHR30619">
    <property type="entry name" value="DNA INTERNALIZATION/COMPETENCE PROTEIN COMEC/REC2"/>
    <property type="match status" value="1"/>
</dbReference>
<organism evidence="9 10">
    <name type="scientific">Cognatishimia activa</name>
    <dbReference type="NCBI Taxonomy" id="1715691"/>
    <lineage>
        <taxon>Bacteria</taxon>
        <taxon>Pseudomonadati</taxon>
        <taxon>Pseudomonadota</taxon>
        <taxon>Alphaproteobacteria</taxon>
        <taxon>Rhodobacterales</taxon>
        <taxon>Paracoccaceae</taxon>
        <taxon>Cognatishimia</taxon>
    </lineage>
</organism>
<feature type="transmembrane region" description="Helical" evidence="6">
    <location>
        <begin position="340"/>
        <end position="359"/>
    </location>
</feature>
<evidence type="ECO:0000313" key="10">
    <source>
        <dbReference type="Proteomes" id="UP000051184"/>
    </source>
</evidence>
<keyword evidence="10" id="KW-1185">Reference proteome</keyword>
<proteinExistence type="predicted"/>
<evidence type="ECO:0000313" key="9">
    <source>
        <dbReference type="EMBL" id="CUK27032.1"/>
    </source>
</evidence>
<keyword evidence="3 6" id="KW-0812">Transmembrane</keyword>
<protein>
    <submittedName>
        <fullName evidence="9">ComEC family competence protein</fullName>
    </submittedName>
</protein>
<evidence type="ECO:0000259" key="8">
    <source>
        <dbReference type="Pfam" id="PF13567"/>
    </source>
</evidence>
<dbReference type="AlphaFoldDB" id="A0A0N7MC26"/>
<sequence length="681" mass="73912">MRVLAFLNSQIDKQYGAWFPWIAVGFGVGVALYFSLRFEPNVWVVFAGLACSMIGVILALGFRAVFGVVPVFLMTCGVGFSWAALNAHWHEAPRLTFHYYGPIYGRVVDIDRSGSHALRLTLDEVLLSDVPFEESPTRVRVSLHGAQDWFDPMPGQFVGLTGHLSSPNGPVEPRGFDFQRHAWFLRLGAVGYTRTPVLEMKPPDGEKAIDRLRYQISARVAGYLGGDVGGFAAAVTTGDRSAFSQEGLQSLRVSNLAHLLAISGLHMGLLAAFLFGVIRFGLSLWQPLALRLPVKKLAAVAALFGATGYLLLSGASIATQRAYIMAAVTLVAICLDRRALTLRAVAIAALIVMIIRPYSLLSPGFQMSFSATAALVFVFSQIRDLPEVGLKRWQTNVLSLVLSSFVAGIATAPFAAAHFNQWAAYGLLANVMAVPVMGTIVIPGAVLAAILAPFGWEVLGLEVMGLGLRWILWVAHWVSALEGARIPVVTPQSFGLPLIALSGCWLILWQGVGRFLGAIGLCTAMLAWTHAERPDVLISDQGQLVGVMQDGQRVLSKPKGQGFVARTWLENDGDAASQAEAATRGDSASGPVFTASLGQYAVVHLKGKRGFQAFESCASDEILVSDQMLEQELQCWVFDRERLSHTGSVALWLNDERIEIETVAEKRGQRLWSPPEQLLNQ</sequence>
<feature type="domain" description="ComEC/Rec2-related protein" evidence="7">
    <location>
        <begin position="236"/>
        <end position="510"/>
    </location>
</feature>
<feature type="domain" description="DUF4131" evidence="8">
    <location>
        <begin position="41"/>
        <end position="195"/>
    </location>
</feature>
<dbReference type="Pfam" id="PF13567">
    <property type="entry name" value="DUF4131"/>
    <property type="match status" value="1"/>
</dbReference>
<name>A0A0N7MC26_9RHOB</name>
<dbReference type="InterPro" id="IPR004477">
    <property type="entry name" value="ComEC_N"/>
</dbReference>
<evidence type="ECO:0000256" key="3">
    <source>
        <dbReference type="ARBA" id="ARBA00022692"/>
    </source>
</evidence>
<dbReference type="InterPro" id="IPR025405">
    <property type="entry name" value="DUF4131"/>
</dbReference>
<evidence type="ECO:0000259" key="7">
    <source>
        <dbReference type="Pfam" id="PF03772"/>
    </source>
</evidence>
<dbReference type="RefSeq" id="WP_058315949.1">
    <property type="nucleotide sequence ID" value="NZ_CYTO01000024.1"/>
</dbReference>
<comment type="subcellular location">
    <subcellularLocation>
        <location evidence="1">Cell membrane</location>
        <topology evidence="1">Multi-pass membrane protein</topology>
    </subcellularLocation>
</comment>
<reference evidence="10" key="1">
    <citation type="submission" date="2015-09" db="EMBL/GenBank/DDBJ databases">
        <authorList>
            <person name="Rodrigo-Torres Lidia"/>
            <person name="Arahal R.David."/>
        </authorList>
    </citation>
    <scope>NUCLEOTIDE SEQUENCE [LARGE SCALE GENOMIC DNA]</scope>
    <source>
        <strain evidence="10">CECT 5114</strain>
    </source>
</reference>
<dbReference type="Proteomes" id="UP000051184">
    <property type="component" value="Unassembled WGS sequence"/>
</dbReference>
<feature type="transmembrane region" description="Helical" evidence="6">
    <location>
        <begin position="15"/>
        <end position="36"/>
    </location>
</feature>
<dbReference type="EMBL" id="CYUE01000021">
    <property type="protein sequence ID" value="CUK27032.1"/>
    <property type="molecule type" value="Genomic_DNA"/>
</dbReference>
<dbReference type="NCBIfam" id="TIGR00360">
    <property type="entry name" value="ComEC_N-term"/>
    <property type="match status" value="1"/>
</dbReference>
<keyword evidence="5 6" id="KW-0472">Membrane</keyword>
<feature type="transmembrane region" description="Helical" evidence="6">
    <location>
        <begin position="498"/>
        <end position="528"/>
    </location>
</feature>
<evidence type="ECO:0000256" key="4">
    <source>
        <dbReference type="ARBA" id="ARBA00022989"/>
    </source>
</evidence>
<dbReference type="STRING" id="1715691.TA5113_03151"/>
<feature type="transmembrane region" description="Helical" evidence="6">
    <location>
        <begin position="68"/>
        <end position="85"/>
    </location>
</feature>
<dbReference type="Pfam" id="PF03772">
    <property type="entry name" value="Competence"/>
    <property type="match status" value="1"/>
</dbReference>
<dbReference type="GO" id="GO:0005886">
    <property type="term" value="C:plasma membrane"/>
    <property type="evidence" value="ECO:0007669"/>
    <property type="project" value="UniProtKB-SubCell"/>
</dbReference>
<evidence type="ECO:0000256" key="1">
    <source>
        <dbReference type="ARBA" id="ARBA00004651"/>
    </source>
</evidence>
<evidence type="ECO:0000256" key="5">
    <source>
        <dbReference type="ARBA" id="ARBA00023136"/>
    </source>
</evidence>
<feature type="transmembrane region" description="Helical" evidence="6">
    <location>
        <begin position="397"/>
        <end position="416"/>
    </location>
</feature>
<evidence type="ECO:0000256" key="6">
    <source>
        <dbReference type="SAM" id="Phobius"/>
    </source>
</evidence>
<dbReference type="PANTHER" id="PTHR30619:SF1">
    <property type="entry name" value="RECOMBINATION PROTEIN 2"/>
    <property type="match status" value="1"/>
</dbReference>
<feature type="transmembrane region" description="Helical" evidence="6">
    <location>
        <begin position="422"/>
        <end position="451"/>
    </location>
</feature>
<keyword evidence="2" id="KW-1003">Cell membrane</keyword>
<keyword evidence="4 6" id="KW-1133">Transmembrane helix</keyword>
<feature type="transmembrane region" description="Helical" evidence="6">
    <location>
        <begin position="256"/>
        <end position="278"/>
    </location>
</feature>
<gene>
    <name evidence="9" type="ORF">TA5114_02851</name>
</gene>
<feature type="transmembrane region" description="Helical" evidence="6">
    <location>
        <begin position="298"/>
        <end position="319"/>
    </location>
</feature>
<evidence type="ECO:0000256" key="2">
    <source>
        <dbReference type="ARBA" id="ARBA00022475"/>
    </source>
</evidence>
<feature type="transmembrane region" description="Helical" evidence="6">
    <location>
        <begin position="458"/>
        <end position="478"/>
    </location>
</feature>
<dbReference type="OrthoDB" id="9790149at2"/>